<organism evidence="1 2">
    <name type="scientific">Tahibacter aquaticus</name>
    <dbReference type="NCBI Taxonomy" id="520092"/>
    <lineage>
        <taxon>Bacteria</taxon>
        <taxon>Pseudomonadati</taxon>
        <taxon>Pseudomonadota</taxon>
        <taxon>Gammaproteobacteria</taxon>
        <taxon>Lysobacterales</taxon>
        <taxon>Rhodanobacteraceae</taxon>
        <taxon>Tahibacter</taxon>
    </lineage>
</organism>
<dbReference type="OrthoDB" id="9796999at2"/>
<keyword evidence="2" id="KW-1185">Reference proteome</keyword>
<evidence type="ECO:0000313" key="1">
    <source>
        <dbReference type="EMBL" id="TDR41145.1"/>
    </source>
</evidence>
<dbReference type="EMBL" id="SNZH01000011">
    <property type="protein sequence ID" value="TDR41145.1"/>
    <property type="molecule type" value="Genomic_DNA"/>
</dbReference>
<gene>
    <name evidence="1" type="ORF">DFR29_11157</name>
</gene>
<dbReference type="AlphaFoldDB" id="A0A4R6YSB7"/>
<dbReference type="Pfam" id="PF13376">
    <property type="entry name" value="OmdA"/>
    <property type="match status" value="1"/>
</dbReference>
<dbReference type="Proteomes" id="UP000295293">
    <property type="component" value="Unassembled WGS sequence"/>
</dbReference>
<reference evidence="1 2" key="1">
    <citation type="submission" date="2019-03" db="EMBL/GenBank/DDBJ databases">
        <title>Genomic Encyclopedia of Type Strains, Phase IV (KMG-IV): sequencing the most valuable type-strain genomes for metagenomic binning, comparative biology and taxonomic classification.</title>
        <authorList>
            <person name="Goeker M."/>
        </authorList>
    </citation>
    <scope>NUCLEOTIDE SEQUENCE [LARGE SCALE GENOMIC DNA]</scope>
    <source>
        <strain evidence="1 2">DSM 21667</strain>
    </source>
</reference>
<dbReference type="RefSeq" id="WP_133819902.1">
    <property type="nucleotide sequence ID" value="NZ_SNZH01000011.1"/>
</dbReference>
<comment type="caution">
    <text evidence="1">The sequence shown here is derived from an EMBL/GenBank/DDBJ whole genome shotgun (WGS) entry which is preliminary data.</text>
</comment>
<proteinExistence type="predicted"/>
<sequence length="190" mass="22032">MEARYFRTPAEFRRWLHTHHAKETELWVGFHKVGSGEASITWPQSVDEALCYGWIDGRRQRIDETRYRIRFSPRKSSSIWSAVNVRRMAELEKAGLVQPAGAKAFAALRADRTQVYSHERRPESLDSPYREQLQAHAVAAAFFDAQNASYRRACCNWVNGAKQEATRQRRNDSLVEHCARGVHLAQFTRR</sequence>
<accession>A0A4R6YSB7</accession>
<protein>
    <submittedName>
        <fullName evidence="1">Uncharacterized protein YdeI (YjbR/CyaY-like superfamily)</fullName>
    </submittedName>
</protein>
<evidence type="ECO:0000313" key="2">
    <source>
        <dbReference type="Proteomes" id="UP000295293"/>
    </source>
</evidence>
<name>A0A4R6YSB7_9GAMM</name>